<dbReference type="InterPro" id="IPR053188">
    <property type="entry name" value="FkbM_Methyltransferase"/>
</dbReference>
<evidence type="ECO:0000259" key="1">
    <source>
        <dbReference type="Pfam" id="PF05050"/>
    </source>
</evidence>
<dbReference type="InterPro" id="IPR006342">
    <property type="entry name" value="FkbM_mtfrase"/>
</dbReference>
<sequence length="302" mass="34988">MVRVFNVSDIILDLGANVGGFSLEVAKRNPNIIIHAIEPYPKLANTLIQKAKDECIDNHIVHQVAISDEEGEHTFNVSSESDGGTSSLLDFSKEHLQQDEYWATRIDLKYSEKIKVKTMPLERFLDGLVFDRILFIKIDIQGLDLTALKSAGKYLDRIDAGMLEVPATKDCSLYAKTDDELYSALKFLNENGFKIHKIKPNDPASNEFNVFFCRNELSYELLERNLSLREMHYYDGKHYWHFPSFRQEYPEEHIMHLTNALAEAHEESNKLKMKNNEYLDVNIILIKKSIFYKVFKLFKKSN</sequence>
<name>A0A3N0FR44_9GAMM</name>
<evidence type="ECO:0000313" key="2">
    <source>
        <dbReference type="EMBL" id="RNM02566.1"/>
    </source>
</evidence>
<dbReference type="NCBIfam" id="TIGR01444">
    <property type="entry name" value="fkbM_fam"/>
    <property type="match status" value="1"/>
</dbReference>
<dbReference type="SUPFAM" id="SSF53335">
    <property type="entry name" value="S-adenosyl-L-methionine-dependent methyltransferases"/>
    <property type="match status" value="1"/>
</dbReference>
<dbReference type="GO" id="GO:0032259">
    <property type="term" value="P:methylation"/>
    <property type="evidence" value="ECO:0007669"/>
    <property type="project" value="UniProtKB-KW"/>
</dbReference>
<dbReference type="Pfam" id="PF05050">
    <property type="entry name" value="Methyltransf_21"/>
    <property type="match status" value="1"/>
</dbReference>
<dbReference type="GO" id="GO:0008171">
    <property type="term" value="F:O-methyltransferase activity"/>
    <property type="evidence" value="ECO:0007669"/>
    <property type="project" value="TreeGrafter"/>
</dbReference>
<dbReference type="Gene3D" id="3.40.50.150">
    <property type="entry name" value="Vaccinia Virus protein VP39"/>
    <property type="match status" value="1"/>
</dbReference>
<keyword evidence="2" id="KW-0489">Methyltransferase</keyword>
<keyword evidence="2" id="KW-0808">Transferase</keyword>
<dbReference type="Proteomes" id="UP000276061">
    <property type="component" value="Unassembled WGS sequence"/>
</dbReference>
<protein>
    <submittedName>
        <fullName evidence="2">FkbM family methyltransferase</fullName>
    </submittedName>
</protein>
<dbReference type="InterPro" id="IPR029063">
    <property type="entry name" value="SAM-dependent_MTases_sf"/>
</dbReference>
<feature type="domain" description="Methyltransferase FkbM" evidence="1">
    <location>
        <begin position="13"/>
        <end position="194"/>
    </location>
</feature>
<dbReference type="EMBL" id="RJLR01000047">
    <property type="protein sequence ID" value="RNM02566.1"/>
    <property type="molecule type" value="Genomic_DNA"/>
</dbReference>
<accession>A0A3N0FR44</accession>
<dbReference type="PANTHER" id="PTHR36973">
    <property type="entry name" value="SLL1456 PROTEIN-RELATED"/>
    <property type="match status" value="1"/>
</dbReference>
<gene>
    <name evidence="2" type="ORF">EF878_19620</name>
</gene>
<reference evidence="2 3" key="1">
    <citation type="submission" date="2018-11" db="EMBL/GenBank/DDBJ databases">
        <title>Characterization of surface water Dickeya isolates.</title>
        <authorList>
            <person name="Van Gijsegem F."/>
            <person name="Pedron J."/>
        </authorList>
    </citation>
    <scope>NUCLEOTIDE SEQUENCE [LARGE SCALE GENOMIC DNA]</scope>
    <source>
        <strain evidence="2 3">FVG1-MFV-O17</strain>
    </source>
</reference>
<organism evidence="2 3">
    <name type="scientific">Dickeya undicola</name>
    <dbReference type="NCBI Taxonomy" id="1577887"/>
    <lineage>
        <taxon>Bacteria</taxon>
        <taxon>Pseudomonadati</taxon>
        <taxon>Pseudomonadota</taxon>
        <taxon>Gammaproteobacteria</taxon>
        <taxon>Enterobacterales</taxon>
        <taxon>Pectobacteriaceae</taxon>
        <taxon>Dickeya</taxon>
    </lineage>
</organism>
<dbReference type="PANTHER" id="PTHR36973:SF4">
    <property type="entry name" value="NODULATION PROTEIN"/>
    <property type="match status" value="1"/>
</dbReference>
<evidence type="ECO:0000313" key="3">
    <source>
        <dbReference type="Proteomes" id="UP000276061"/>
    </source>
</evidence>
<comment type="caution">
    <text evidence="2">The sequence shown here is derived from an EMBL/GenBank/DDBJ whole genome shotgun (WGS) entry which is preliminary data.</text>
</comment>
<dbReference type="AlphaFoldDB" id="A0A3N0FR44"/>
<proteinExistence type="predicted"/>